<dbReference type="AlphaFoldDB" id="A0A5C6BZW6"/>
<accession>A0A5C6BZW6</accession>
<reference evidence="1 2" key="1">
    <citation type="journal article" date="2020" name="Antonie Van Leeuwenhoek">
        <title>Rhodopirellula heiligendammensis sp. nov., Rhodopirellula pilleata sp. nov., and Rhodopirellula solitaria sp. nov. isolated from natural or artificial marine surfaces in Northern Germany and California, USA, and emended description of the genus Rhodopirellula.</title>
        <authorList>
            <person name="Kallscheuer N."/>
            <person name="Wiegand S."/>
            <person name="Jogler M."/>
            <person name="Boedeker C."/>
            <person name="Peeters S.H."/>
            <person name="Rast P."/>
            <person name="Heuer A."/>
            <person name="Jetten M.S.M."/>
            <person name="Rohde M."/>
            <person name="Jogler C."/>
        </authorList>
    </citation>
    <scope>NUCLEOTIDE SEQUENCE [LARGE SCALE GENOMIC DNA]</scope>
    <source>
        <strain evidence="1 2">Poly21</strain>
    </source>
</reference>
<gene>
    <name evidence="1" type="ORF">Poly21_40030</name>
</gene>
<keyword evidence="2" id="KW-1185">Reference proteome</keyword>
<comment type="caution">
    <text evidence="1">The sequence shown here is derived from an EMBL/GenBank/DDBJ whole genome shotgun (WGS) entry which is preliminary data.</text>
</comment>
<proteinExistence type="predicted"/>
<dbReference type="RefSeq" id="WP_146408355.1">
    <property type="nucleotide sequence ID" value="NZ_SJPU01000002.1"/>
</dbReference>
<dbReference type="Proteomes" id="UP000319908">
    <property type="component" value="Unassembled WGS sequence"/>
</dbReference>
<evidence type="ECO:0000313" key="2">
    <source>
        <dbReference type="Proteomes" id="UP000319908"/>
    </source>
</evidence>
<name>A0A5C6BZW6_9BACT</name>
<protein>
    <submittedName>
        <fullName evidence="1">Uncharacterized protein</fullName>
    </submittedName>
</protein>
<sequence>MAEKRVLVQWIGHSDLRALAAASSASRAKKILEAIRSGPSEPDDLGPTKTLLSQQNFDEVRLLTNYNTETNKWFAAWAGHRDNTPFVALRLVDADRLVHLGLAPEAVAYRRD</sequence>
<evidence type="ECO:0000313" key="1">
    <source>
        <dbReference type="EMBL" id="TWU16796.1"/>
    </source>
</evidence>
<organism evidence="1 2">
    <name type="scientific">Allorhodopirellula heiligendammensis</name>
    <dbReference type="NCBI Taxonomy" id="2714739"/>
    <lineage>
        <taxon>Bacteria</taxon>
        <taxon>Pseudomonadati</taxon>
        <taxon>Planctomycetota</taxon>
        <taxon>Planctomycetia</taxon>
        <taxon>Pirellulales</taxon>
        <taxon>Pirellulaceae</taxon>
        <taxon>Allorhodopirellula</taxon>
    </lineage>
</organism>
<dbReference type="EMBL" id="SJPU01000002">
    <property type="protein sequence ID" value="TWU16796.1"/>
    <property type="molecule type" value="Genomic_DNA"/>
</dbReference>